<keyword evidence="2" id="KW-1185">Reference proteome</keyword>
<reference evidence="1" key="1">
    <citation type="submission" date="2023-03" db="EMBL/GenBank/DDBJ databases">
        <title>Massive genome expansion in bonnet fungi (Mycena s.s.) driven by repeated elements and novel gene families across ecological guilds.</title>
        <authorList>
            <consortium name="Lawrence Berkeley National Laboratory"/>
            <person name="Harder C.B."/>
            <person name="Miyauchi S."/>
            <person name="Viragh M."/>
            <person name="Kuo A."/>
            <person name="Thoen E."/>
            <person name="Andreopoulos B."/>
            <person name="Lu D."/>
            <person name="Skrede I."/>
            <person name="Drula E."/>
            <person name="Henrissat B."/>
            <person name="Morin E."/>
            <person name="Kohler A."/>
            <person name="Barry K."/>
            <person name="LaButti K."/>
            <person name="Morin E."/>
            <person name="Salamov A."/>
            <person name="Lipzen A."/>
            <person name="Mereny Z."/>
            <person name="Hegedus B."/>
            <person name="Baldrian P."/>
            <person name="Stursova M."/>
            <person name="Weitz H."/>
            <person name="Taylor A."/>
            <person name="Grigoriev I.V."/>
            <person name="Nagy L.G."/>
            <person name="Martin F."/>
            <person name="Kauserud H."/>
        </authorList>
    </citation>
    <scope>NUCLEOTIDE SEQUENCE</scope>
    <source>
        <strain evidence="1">CBHHK067</strain>
    </source>
</reference>
<sequence length="233" mass="26329">MCTQVARHGRSEAFLSEEQFTDGPLRGLAHVLDKDSHSKAENQLDTAEVARILAVGKELLPASYQLLLQYLRSTGQPWWDCENLPYPEGAVLLPPRAKQPPEFKLDGRTFSCRKSHPGNSAIQFKRPGDNLIVTGFIEVIWEIPLQEQMRTFCVVDLHSVPPPFILQQLPFTMRPHLNTAVVDAQPSRTVCIIKPRHILTHLTVYKRPKGTFGIDRDILTICSSLNRGWRTGD</sequence>
<dbReference type="Proteomes" id="UP001221757">
    <property type="component" value="Unassembled WGS sequence"/>
</dbReference>
<evidence type="ECO:0000313" key="2">
    <source>
        <dbReference type="Proteomes" id="UP001221757"/>
    </source>
</evidence>
<dbReference type="EMBL" id="JARKIE010000425">
    <property type="protein sequence ID" value="KAJ7640603.1"/>
    <property type="molecule type" value="Genomic_DNA"/>
</dbReference>
<accession>A0AAD7FSI9</accession>
<organism evidence="1 2">
    <name type="scientific">Mycena rosella</name>
    <name type="common">Pink bonnet</name>
    <name type="synonym">Agaricus rosellus</name>
    <dbReference type="NCBI Taxonomy" id="1033263"/>
    <lineage>
        <taxon>Eukaryota</taxon>
        <taxon>Fungi</taxon>
        <taxon>Dikarya</taxon>
        <taxon>Basidiomycota</taxon>
        <taxon>Agaricomycotina</taxon>
        <taxon>Agaricomycetes</taxon>
        <taxon>Agaricomycetidae</taxon>
        <taxon>Agaricales</taxon>
        <taxon>Marasmiineae</taxon>
        <taxon>Mycenaceae</taxon>
        <taxon>Mycena</taxon>
    </lineage>
</organism>
<evidence type="ECO:0000313" key="1">
    <source>
        <dbReference type="EMBL" id="KAJ7640603.1"/>
    </source>
</evidence>
<proteinExistence type="predicted"/>
<comment type="caution">
    <text evidence="1">The sequence shown here is derived from an EMBL/GenBank/DDBJ whole genome shotgun (WGS) entry which is preliminary data.</text>
</comment>
<gene>
    <name evidence="1" type="ORF">B0H17DRAFT_1148938</name>
</gene>
<protein>
    <submittedName>
        <fullName evidence="1">Uncharacterized protein</fullName>
    </submittedName>
</protein>
<dbReference type="AlphaFoldDB" id="A0AAD7FSI9"/>
<name>A0AAD7FSI9_MYCRO</name>